<dbReference type="InterPro" id="IPR016181">
    <property type="entry name" value="Acyl_CoA_acyltransferase"/>
</dbReference>
<dbReference type="InterPro" id="IPR000182">
    <property type="entry name" value="GNAT_dom"/>
</dbReference>
<organism evidence="5">
    <name type="scientific">Phaeodactylum tricornutum</name>
    <name type="common">Diatom</name>
    <dbReference type="NCBI Taxonomy" id="2850"/>
    <lineage>
        <taxon>Eukaryota</taxon>
        <taxon>Sar</taxon>
        <taxon>Stramenopiles</taxon>
        <taxon>Ochrophyta</taxon>
        <taxon>Bacillariophyta</taxon>
        <taxon>Bacillariophyceae</taxon>
        <taxon>Bacillariophycidae</taxon>
        <taxon>Naviculales</taxon>
        <taxon>Phaeodactylaceae</taxon>
        <taxon>Phaeodactylum</taxon>
    </lineage>
</organism>
<dbReference type="PANTHER" id="PTHR10545">
    <property type="entry name" value="DIAMINE N-ACETYLTRANSFERASE"/>
    <property type="match status" value="1"/>
</dbReference>
<evidence type="ECO:0000259" key="4">
    <source>
        <dbReference type="PROSITE" id="PS51186"/>
    </source>
</evidence>
<keyword evidence="1" id="KW-0808">Transferase</keyword>
<feature type="chain" id="PRO_5035455069" description="N-acetyltransferase domain-containing protein" evidence="3">
    <location>
        <begin position="19"/>
        <end position="218"/>
    </location>
</feature>
<feature type="domain" description="N-acetyltransferase" evidence="4">
    <location>
        <begin position="67"/>
        <end position="218"/>
    </location>
</feature>
<dbReference type="PROSITE" id="PS51186">
    <property type="entry name" value="GNAT"/>
    <property type="match status" value="1"/>
</dbReference>
<dbReference type="SUPFAM" id="SSF55729">
    <property type="entry name" value="Acyl-CoA N-acyltransferases (Nat)"/>
    <property type="match status" value="1"/>
</dbReference>
<protein>
    <recommendedName>
        <fullName evidence="4">N-acetyltransferase domain-containing protein</fullName>
    </recommendedName>
</protein>
<dbReference type="PANTHER" id="PTHR10545:SF29">
    <property type="entry name" value="GH14572P-RELATED"/>
    <property type="match status" value="1"/>
</dbReference>
<evidence type="ECO:0000256" key="3">
    <source>
        <dbReference type="SAM" id="SignalP"/>
    </source>
</evidence>
<keyword evidence="2" id="KW-0012">Acyltransferase</keyword>
<dbReference type="CDD" id="cd04301">
    <property type="entry name" value="NAT_SF"/>
    <property type="match status" value="1"/>
</dbReference>
<dbReference type="InterPro" id="IPR051016">
    <property type="entry name" value="Diverse_Substrate_AcTransf"/>
</dbReference>
<dbReference type="Pfam" id="PF00583">
    <property type="entry name" value="Acetyltransf_1"/>
    <property type="match status" value="1"/>
</dbReference>
<sequence length="218" mass="24195">MKTYLMTLTLLLSAPVLGASFIAIHPISTHFSTPMTLLSPSKTALASSVVAVPPSVDWQVRKAQDNDVLEVYGWFERKGAFDLSLSGNPPSKLKPKIGQTLASILPDLPNGNVLFVEPAEGEVTGFCSYNLKYSGFGPPMLWMDDIYVDQTKRSRGAGQALMEALVDVAQSFSCTHMAWKVDERNERGMQFYDRIGAEITQKDGTLYRVEWIPSEWIE</sequence>
<proteinExistence type="predicted"/>
<dbReference type="AlphaFoldDB" id="A0A8J9T6F5"/>
<reference evidence="5" key="1">
    <citation type="submission" date="2022-02" db="EMBL/GenBank/DDBJ databases">
        <authorList>
            <person name="Giguere J D."/>
        </authorList>
    </citation>
    <scope>NUCLEOTIDE SEQUENCE</scope>
    <source>
        <strain evidence="5">CCAP 1055/1</strain>
    </source>
</reference>
<dbReference type="EMBL" id="OU594962">
    <property type="protein sequence ID" value="CAG9285897.1"/>
    <property type="molecule type" value="Genomic_DNA"/>
</dbReference>
<dbReference type="Gene3D" id="3.40.630.30">
    <property type="match status" value="1"/>
</dbReference>
<gene>
    <name evidence="5" type="ORF">PTTT1_LOCUS30564</name>
</gene>
<name>A0A8J9T6F5_PHATR</name>
<keyword evidence="3" id="KW-0732">Signal</keyword>
<accession>A0A8J9T6F5</accession>
<evidence type="ECO:0000256" key="2">
    <source>
        <dbReference type="ARBA" id="ARBA00023315"/>
    </source>
</evidence>
<evidence type="ECO:0000256" key="1">
    <source>
        <dbReference type="ARBA" id="ARBA00022679"/>
    </source>
</evidence>
<evidence type="ECO:0000313" key="5">
    <source>
        <dbReference type="EMBL" id="CAG9285897.1"/>
    </source>
</evidence>
<feature type="signal peptide" evidence="3">
    <location>
        <begin position="1"/>
        <end position="18"/>
    </location>
</feature>
<dbReference type="GO" id="GO:0008080">
    <property type="term" value="F:N-acetyltransferase activity"/>
    <property type="evidence" value="ECO:0007669"/>
    <property type="project" value="UniProtKB-ARBA"/>
</dbReference>
<dbReference type="Proteomes" id="UP000836788">
    <property type="component" value="Chromosome 21"/>
</dbReference>